<dbReference type="Gene3D" id="3.40.50.300">
    <property type="entry name" value="P-loop containing nucleotide triphosphate hydrolases"/>
    <property type="match status" value="1"/>
</dbReference>
<protein>
    <submittedName>
        <fullName evidence="2">Serine kinase</fullName>
    </submittedName>
</protein>
<dbReference type="InterPro" id="IPR011104">
    <property type="entry name" value="Hpr_kin/Pase_C"/>
</dbReference>
<keyword evidence="3" id="KW-1185">Reference proteome</keyword>
<gene>
    <name evidence="2" type="ORF">EG799_12425</name>
</gene>
<dbReference type="Proteomes" id="UP000275232">
    <property type="component" value="Unassembled WGS sequence"/>
</dbReference>
<dbReference type="RefSeq" id="WP_123881751.1">
    <property type="nucleotide sequence ID" value="NZ_RPFZ01000001.1"/>
</dbReference>
<sequence>MSAGLEAGLVANVTCVALERRGVLIRGAPGSGKSSLALALIDRGAILVGDDGVILSRVDGSVRASPPPRIAGHLEIRNVGIVRVPVSDALIAIVLDLVDSAPRLPDGADICEVAGVAIPRLALYPDAPALALRAEWALSRHGLA</sequence>
<dbReference type="InterPro" id="IPR027417">
    <property type="entry name" value="P-loop_NTPase"/>
</dbReference>
<proteinExistence type="predicted"/>
<evidence type="ECO:0000313" key="2">
    <source>
        <dbReference type="EMBL" id="RPF72339.1"/>
    </source>
</evidence>
<evidence type="ECO:0000259" key="1">
    <source>
        <dbReference type="Pfam" id="PF07475"/>
    </source>
</evidence>
<dbReference type="GO" id="GO:0005524">
    <property type="term" value="F:ATP binding"/>
    <property type="evidence" value="ECO:0007669"/>
    <property type="project" value="InterPro"/>
</dbReference>
<dbReference type="Pfam" id="PF07475">
    <property type="entry name" value="Hpr_kinase_C"/>
    <property type="match status" value="1"/>
</dbReference>
<organism evidence="2 3">
    <name type="scientific">Aurantiacibacter spongiae</name>
    <dbReference type="NCBI Taxonomy" id="2488860"/>
    <lineage>
        <taxon>Bacteria</taxon>
        <taxon>Pseudomonadati</taxon>
        <taxon>Pseudomonadota</taxon>
        <taxon>Alphaproteobacteria</taxon>
        <taxon>Sphingomonadales</taxon>
        <taxon>Erythrobacteraceae</taxon>
        <taxon>Aurantiacibacter</taxon>
    </lineage>
</organism>
<feature type="domain" description="HPr kinase/phosphorylase C-terminal" evidence="1">
    <location>
        <begin position="15"/>
        <end position="84"/>
    </location>
</feature>
<keyword evidence="2" id="KW-0808">Transferase</keyword>
<reference evidence="2 3" key="1">
    <citation type="submission" date="2018-11" db="EMBL/GenBank/DDBJ databases">
        <title>Erythrobacter spongiae sp. nov., isolated from a marine sponge.</title>
        <authorList>
            <person name="Zhuang L."/>
            <person name="Luo L."/>
        </authorList>
    </citation>
    <scope>NUCLEOTIDE SEQUENCE [LARGE SCALE GENOMIC DNA]</scope>
    <source>
        <strain evidence="2 3">HN-E23</strain>
    </source>
</reference>
<accession>A0A3N5D030</accession>
<dbReference type="CDD" id="cd01918">
    <property type="entry name" value="HprK_C"/>
    <property type="match status" value="1"/>
</dbReference>
<dbReference type="GO" id="GO:0006109">
    <property type="term" value="P:regulation of carbohydrate metabolic process"/>
    <property type="evidence" value="ECO:0007669"/>
    <property type="project" value="InterPro"/>
</dbReference>
<keyword evidence="2" id="KW-0418">Kinase</keyword>
<dbReference type="GO" id="GO:0000155">
    <property type="term" value="F:phosphorelay sensor kinase activity"/>
    <property type="evidence" value="ECO:0007669"/>
    <property type="project" value="InterPro"/>
</dbReference>
<dbReference type="SUPFAM" id="SSF53795">
    <property type="entry name" value="PEP carboxykinase-like"/>
    <property type="match status" value="1"/>
</dbReference>
<evidence type="ECO:0000313" key="3">
    <source>
        <dbReference type="Proteomes" id="UP000275232"/>
    </source>
</evidence>
<name>A0A3N5D030_9SPHN</name>
<dbReference type="EMBL" id="RPFZ01000001">
    <property type="protein sequence ID" value="RPF72339.1"/>
    <property type="molecule type" value="Genomic_DNA"/>
</dbReference>
<dbReference type="AlphaFoldDB" id="A0A3N5D030"/>
<comment type="caution">
    <text evidence="2">The sequence shown here is derived from an EMBL/GenBank/DDBJ whole genome shotgun (WGS) entry which is preliminary data.</text>
</comment>
<dbReference type="OrthoDB" id="8326226at2"/>